<comment type="caution">
    <text evidence="2">The sequence shown here is derived from an EMBL/GenBank/DDBJ whole genome shotgun (WGS) entry which is preliminary data.</text>
</comment>
<sequence length="150" mass="16775">MDSEGNQGRKGLPISPDHEIVQEKEVRVSSPTSGGDNPEHGTEALTQLVREVLEEVFEAIVKEIGEMLQARCLDYKKKRDHNSLRLEPRSVKSVKMHLNFSACEHCKRYHSGECRRKSGACLRCGSNGIRFGIAKSLLSRSAQRERSGVV</sequence>
<evidence type="ECO:0000313" key="3">
    <source>
        <dbReference type="Proteomes" id="UP001358586"/>
    </source>
</evidence>
<evidence type="ECO:0000256" key="1">
    <source>
        <dbReference type="SAM" id="MobiDB-lite"/>
    </source>
</evidence>
<dbReference type="EMBL" id="JARKNE010000003">
    <property type="protein sequence ID" value="KAK5839505.1"/>
    <property type="molecule type" value="Genomic_DNA"/>
</dbReference>
<accession>A0ABR0QJL2</accession>
<reference evidence="2 3" key="1">
    <citation type="submission" date="2023-03" db="EMBL/GenBank/DDBJ databases">
        <title>WGS of Gossypium arboreum.</title>
        <authorList>
            <person name="Yu D."/>
        </authorList>
    </citation>
    <scope>NUCLEOTIDE SEQUENCE [LARGE SCALE GENOMIC DNA]</scope>
    <source>
        <tissue evidence="2">Leaf</tissue>
    </source>
</reference>
<dbReference type="Proteomes" id="UP001358586">
    <property type="component" value="Chromosome 3"/>
</dbReference>
<proteinExistence type="predicted"/>
<organism evidence="2 3">
    <name type="scientific">Gossypium arboreum</name>
    <name type="common">Tree cotton</name>
    <name type="synonym">Gossypium nanking</name>
    <dbReference type="NCBI Taxonomy" id="29729"/>
    <lineage>
        <taxon>Eukaryota</taxon>
        <taxon>Viridiplantae</taxon>
        <taxon>Streptophyta</taxon>
        <taxon>Embryophyta</taxon>
        <taxon>Tracheophyta</taxon>
        <taxon>Spermatophyta</taxon>
        <taxon>Magnoliopsida</taxon>
        <taxon>eudicotyledons</taxon>
        <taxon>Gunneridae</taxon>
        <taxon>Pentapetalae</taxon>
        <taxon>rosids</taxon>
        <taxon>malvids</taxon>
        <taxon>Malvales</taxon>
        <taxon>Malvaceae</taxon>
        <taxon>Malvoideae</taxon>
        <taxon>Gossypium</taxon>
    </lineage>
</organism>
<evidence type="ECO:0000313" key="2">
    <source>
        <dbReference type="EMBL" id="KAK5839505.1"/>
    </source>
</evidence>
<keyword evidence="3" id="KW-1185">Reference proteome</keyword>
<feature type="region of interest" description="Disordered" evidence="1">
    <location>
        <begin position="1"/>
        <end position="41"/>
    </location>
</feature>
<feature type="compositionally biased region" description="Basic and acidic residues" evidence="1">
    <location>
        <begin position="16"/>
        <end position="27"/>
    </location>
</feature>
<gene>
    <name evidence="2" type="ORF">PVK06_008302</name>
</gene>
<name>A0ABR0QJL2_GOSAR</name>
<protein>
    <submittedName>
        <fullName evidence="2">Uncharacterized protein</fullName>
    </submittedName>
</protein>